<evidence type="ECO:0000256" key="3">
    <source>
        <dbReference type="PROSITE-ProRule" id="PRU00169"/>
    </source>
</evidence>
<dbReference type="AlphaFoldDB" id="A0A0A0J548"/>
<evidence type="ECO:0008006" key="8">
    <source>
        <dbReference type="Google" id="ProtNLM"/>
    </source>
</evidence>
<dbReference type="PROSITE" id="PS50110">
    <property type="entry name" value="RESPONSE_REGULATORY"/>
    <property type="match status" value="1"/>
</dbReference>
<keyword evidence="1 3" id="KW-0597">Phosphoprotein</keyword>
<comment type="caution">
    <text evidence="6">The sequence shown here is derived from an EMBL/GenBank/DDBJ whole genome shotgun (WGS) entry which is preliminary data.</text>
</comment>
<dbReference type="InterPro" id="IPR058245">
    <property type="entry name" value="NreC/VraR/RcsB-like_REC"/>
</dbReference>
<proteinExistence type="predicted"/>
<dbReference type="GO" id="GO:0000160">
    <property type="term" value="P:phosphorelay signal transduction system"/>
    <property type="evidence" value="ECO:0007669"/>
    <property type="project" value="InterPro"/>
</dbReference>
<gene>
    <name evidence="6" type="ORF">N802_18435</name>
</gene>
<evidence type="ECO:0000313" key="7">
    <source>
        <dbReference type="Proteomes" id="UP000030002"/>
    </source>
</evidence>
<dbReference type="GO" id="GO:0003677">
    <property type="term" value="F:DNA binding"/>
    <property type="evidence" value="ECO:0007669"/>
    <property type="project" value="UniProtKB-KW"/>
</dbReference>
<dbReference type="Pfam" id="PF00196">
    <property type="entry name" value="GerE"/>
    <property type="match status" value="1"/>
</dbReference>
<dbReference type="PRINTS" id="PR00038">
    <property type="entry name" value="HTHLUXR"/>
</dbReference>
<dbReference type="Pfam" id="PF00072">
    <property type="entry name" value="Response_reg"/>
    <property type="match status" value="1"/>
</dbReference>
<accession>A0A0A0J548</accession>
<dbReference type="SUPFAM" id="SSF46894">
    <property type="entry name" value="C-terminal effector domain of the bipartite response regulators"/>
    <property type="match status" value="1"/>
</dbReference>
<dbReference type="InterPro" id="IPR011006">
    <property type="entry name" value="CheY-like_superfamily"/>
</dbReference>
<dbReference type="PANTHER" id="PTHR43214">
    <property type="entry name" value="TWO-COMPONENT RESPONSE REGULATOR"/>
    <property type="match status" value="1"/>
</dbReference>
<evidence type="ECO:0000259" key="4">
    <source>
        <dbReference type="PROSITE" id="PS50043"/>
    </source>
</evidence>
<name>A0A0A0J548_9MICO</name>
<organism evidence="6 7">
    <name type="scientific">Knoellia sinensis KCTC 19936</name>
    <dbReference type="NCBI Taxonomy" id="1385520"/>
    <lineage>
        <taxon>Bacteria</taxon>
        <taxon>Bacillati</taxon>
        <taxon>Actinomycetota</taxon>
        <taxon>Actinomycetes</taxon>
        <taxon>Micrococcales</taxon>
        <taxon>Intrasporangiaceae</taxon>
        <taxon>Knoellia</taxon>
    </lineage>
</organism>
<evidence type="ECO:0000256" key="2">
    <source>
        <dbReference type="ARBA" id="ARBA00023125"/>
    </source>
</evidence>
<reference evidence="6 7" key="1">
    <citation type="submission" date="2013-08" db="EMBL/GenBank/DDBJ databases">
        <title>The genome sequence of Knoellia sinensis.</title>
        <authorList>
            <person name="Zhu W."/>
            <person name="Wang G."/>
        </authorList>
    </citation>
    <scope>NUCLEOTIDE SEQUENCE [LARGE SCALE GENOMIC DNA]</scope>
    <source>
        <strain evidence="6 7">KCTC 19936</strain>
    </source>
</reference>
<dbReference type="SMART" id="SM00421">
    <property type="entry name" value="HTH_LUXR"/>
    <property type="match status" value="1"/>
</dbReference>
<evidence type="ECO:0000259" key="5">
    <source>
        <dbReference type="PROSITE" id="PS50110"/>
    </source>
</evidence>
<dbReference type="EMBL" id="AVPJ01000007">
    <property type="protein sequence ID" value="KGN32343.1"/>
    <property type="molecule type" value="Genomic_DNA"/>
</dbReference>
<dbReference type="GO" id="GO:0006355">
    <property type="term" value="P:regulation of DNA-templated transcription"/>
    <property type="evidence" value="ECO:0007669"/>
    <property type="project" value="InterPro"/>
</dbReference>
<dbReference type="OrthoDB" id="134985at2"/>
<evidence type="ECO:0000256" key="1">
    <source>
        <dbReference type="ARBA" id="ARBA00022553"/>
    </source>
</evidence>
<feature type="modified residue" description="4-aspartylphosphate" evidence="3">
    <location>
        <position position="55"/>
    </location>
</feature>
<dbReference type="InterPro" id="IPR016032">
    <property type="entry name" value="Sig_transdc_resp-reg_C-effctor"/>
</dbReference>
<dbReference type="PANTHER" id="PTHR43214:SF42">
    <property type="entry name" value="TRANSCRIPTIONAL REGULATORY PROTEIN DESR"/>
    <property type="match status" value="1"/>
</dbReference>
<dbReference type="InterPro" id="IPR039420">
    <property type="entry name" value="WalR-like"/>
</dbReference>
<feature type="domain" description="HTH luxR-type" evidence="4">
    <location>
        <begin position="139"/>
        <end position="204"/>
    </location>
</feature>
<dbReference type="SUPFAM" id="SSF52172">
    <property type="entry name" value="CheY-like"/>
    <property type="match status" value="1"/>
</dbReference>
<feature type="domain" description="Response regulatory" evidence="5">
    <location>
        <begin position="4"/>
        <end position="120"/>
    </location>
</feature>
<dbReference type="InterPro" id="IPR000792">
    <property type="entry name" value="Tscrpt_reg_LuxR_C"/>
</dbReference>
<dbReference type="CDD" id="cd17535">
    <property type="entry name" value="REC_NarL-like"/>
    <property type="match status" value="1"/>
</dbReference>
<dbReference type="InterPro" id="IPR001789">
    <property type="entry name" value="Sig_transdc_resp-reg_receiver"/>
</dbReference>
<dbReference type="CDD" id="cd06170">
    <property type="entry name" value="LuxR_C_like"/>
    <property type="match status" value="1"/>
</dbReference>
<dbReference type="PROSITE" id="PS50043">
    <property type="entry name" value="HTH_LUXR_2"/>
    <property type="match status" value="1"/>
</dbReference>
<evidence type="ECO:0000313" key="6">
    <source>
        <dbReference type="EMBL" id="KGN32343.1"/>
    </source>
</evidence>
<dbReference type="Proteomes" id="UP000030002">
    <property type="component" value="Unassembled WGS sequence"/>
</dbReference>
<dbReference type="RefSeq" id="WP_035916072.1">
    <property type="nucleotide sequence ID" value="NZ_AVPJ01000007.1"/>
</dbReference>
<dbReference type="eggNOG" id="COG2197">
    <property type="taxonomic scope" value="Bacteria"/>
</dbReference>
<keyword evidence="7" id="KW-1185">Reference proteome</keyword>
<protein>
    <recommendedName>
        <fullName evidence="8">LuxR family transcriptional regulator</fullName>
    </recommendedName>
</protein>
<dbReference type="Gene3D" id="3.40.50.2300">
    <property type="match status" value="1"/>
</dbReference>
<sequence length="209" mass="22081">MAIRVHLVDDHAAIRQAMAHLINGEDGLEVVGQSGSLVEARSANPGSRADVVVIDVNLPDGSGLNLVSELRVASEQLGLVVLTMLDDDDTLIRALDSGASALVLKTAPAEHVFSAILHAHRQPGAFSAEGLSAALQRRRSAPADLLTPREREVVAALLAGHSVDQVAARLYMSRSTVKTHVSKVYDKLGVHNRAGLAVQAQKHGILPDP</sequence>
<dbReference type="STRING" id="1385520.N802_18435"/>
<keyword evidence="2" id="KW-0238">DNA-binding</keyword>
<dbReference type="SMART" id="SM00448">
    <property type="entry name" value="REC"/>
    <property type="match status" value="1"/>
</dbReference>